<feature type="compositionally biased region" description="Acidic residues" evidence="1">
    <location>
        <begin position="214"/>
        <end position="229"/>
    </location>
</feature>
<evidence type="ECO:0000313" key="4">
    <source>
        <dbReference type="Proteomes" id="UP000824998"/>
    </source>
</evidence>
<reference evidence="3" key="1">
    <citation type="journal article" date="2021" name="IMA Fungus">
        <title>Genomic characterization of three marine fungi, including Emericellopsis atlantica sp. nov. with signatures of a generalist lifestyle and marine biomass degradation.</title>
        <authorList>
            <person name="Hagestad O.C."/>
            <person name="Hou L."/>
            <person name="Andersen J.H."/>
            <person name="Hansen E.H."/>
            <person name="Altermark B."/>
            <person name="Li C."/>
            <person name="Kuhnert E."/>
            <person name="Cox R.J."/>
            <person name="Crous P.W."/>
            <person name="Spatafora J.W."/>
            <person name="Lail K."/>
            <person name="Amirebrahimi M."/>
            <person name="Lipzen A."/>
            <person name="Pangilinan J."/>
            <person name="Andreopoulos W."/>
            <person name="Hayes R.D."/>
            <person name="Ng V."/>
            <person name="Grigoriev I.V."/>
            <person name="Jackson S.A."/>
            <person name="Sutton T.D.S."/>
            <person name="Dobson A.D.W."/>
            <person name="Rama T."/>
        </authorList>
    </citation>
    <scope>NUCLEOTIDE SEQUENCE</scope>
    <source>
        <strain evidence="3">TRa018bII</strain>
    </source>
</reference>
<evidence type="ECO:0000256" key="1">
    <source>
        <dbReference type="SAM" id="MobiDB-lite"/>
    </source>
</evidence>
<dbReference type="OrthoDB" id="125903at2759"/>
<dbReference type="Proteomes" id="UP000824998">
    <property type="component" value="Unassembled WGS sequence"/>
</dbReference>
<feature type="compositionally biased region" description="Polar residues" evidence="1">
    <location>
        <begin position="195"/>
        <end position="206"/>
    </location>
</feature>
<dbReference type="EMBL" id="MU251982">
    <property type="protein sequence ID" value="KAG9228311.1"/>
    <property type="molecule type" value="Genomic_DNA"/>
</dbReference>
<accession>A0A9P7Y7S8</accession>
<proteinExistence type="predicted"/>
<gene>
    <name evidence="3" type="ORF">BJ875DRAFT_250346</name>
</gene>
<dbReference type="Pfam" id="PF09816">
    <property type="entry name" value="EAF"/>
    <property type="match status" value="1"/>
</dbReference>
<feature type="region of interest" description="Disordered" evidence="1">
    <location>
        <begin position="37"/>
        <end position="79"/>
    </location>
</feature>
<evidence type="ECO:0000313" key="3">
    <source>
        <dbReference type="EMBL" id="KAG9228311.1"/>
    </source>
</evidence>
<name>A0A9P7Y7S8_9HELO</name>
<evidence type="ECO:0000259" key="2">
    <source>
        <dbReference type="Pfam" id="PF09816"/>
    </source>
</evidence>
<organism evidence="3 4">
    <name type="scientific">Amylocarpus encephaloides</name>
    <dbReference type="NCBI Taxonomy" id="45428"/>
    <lineage>
        <taxon>Eukaryota</taxon>
        <taxon>Fungi</taxon>
        <taxon>Dikarya</taxon>
        <taxon>Ascomycota</taxon>
        <taxon>Pezizomycotina</taxon>
        <taxon>Leotiomycetes</taxon>
        <taxon>Helotiales</taxon>
        <taxon>Helotiales incertae sedis</taxon>
        <taxon>Amylocarpus</taxon>
    </lineage>
</organism>
<keyword evidence="4" id="KW-1185">Reference proteome</keyword>
<feature type="compositionally biased region" description="Basic and acidic residues" evidence="1">
    <location>
        <begin position="230"/>
        <end position="239"/>
    </location>
</feature>
<comment type="caution">
    <text evidence="3">The sequence shown here is derived from an EMBL/GenBank/DDBJ whole genome shotgun (WGS) entry which is preliminary data.</text>
</comment>
<feature type="compositionally biased region" description="Acidic residues" evidence="1">
    <location>
        <begin position="176"/>
        <end position="186"/>
    </location>
</feature>
<sequence length="285" mass="31115">MAASGIDIEKPGKYPVVLSDALLGKASKEIYTGVRYNHKEDLSSDSSSTSIHLEPSENDPTSYDISYKENSDNYSYSGTRSSSDGQYVLIFDPAKKHFVLHRVDSTFDMNLVSTPWSQDESTLRSQYTQLNAAKAGKGAKGRPKTTKAAAAAPKVAPRKKVEKVTKPKPPPRAPTPEEEEESDDGLIVDYPDGPPSQNFQYNSTPIVQRHESEDASEEDSDAEGEEYEDERNQDVDHLKLPSPANNGGGMSDEDMDSALEAELEQALEMDLSGGGADESSESEEE</sequence>
<protein>
    <submittedName>
        <fullName evidence="3">Neurogenic locus notch like protein 2</fullName>
    </submittedName>
</protein>
<feature type="compositionally biased region" description="Acidic residues" evidence="1">
    <location>
        <begin position="251"/>
        <end position="267"/>
    </location>
</feature>
<feature type="domain" description="Transcription elongation factor Eaf N-terminal" evidence="2">
    <location>
        <begin position="14"/>
        <end position="115"/>
    </location>
</feature>
<feature type="compositionally biased region" description="Low complexity" evidence="1">
    <location>
        <begin position="146"/>
        <end position="155"/>
    </location>
</feature>
<dbReference type="InterPro" id="IPR019194">
    <property type="entry name" value="Tscrpt_elong_fac_Eaf_N"/>
</dbReference>
<feature type="region of interest" description="Disordered" evidence="1">
    <location>
        <begin position="133"/>
        <end position="285"/>
    </location>
</feature>
<dbReference type="AlphaFoldDB" id="A0A9P7Y7S8"/>